<protein>
    <recommendedName>
        <fullName evidence="3">AAA+ ATPase domain-containing protein</fullName>
    </recommendedName>
</protein>
<evidence type="ECO:0000313" key="1">
    <source>
        <dbReference type="EMBL" id="MFD2484859.1"/>
    </source>
</evidence>
<evidence type="ECO:0008006" key="3">
    <source>
        <dbReference type="Google" id="ProtNLM"/>
    </source>
</evidence>
<name>A0ABW5I6U0_9PSEU</name>
<dbReference type="InterPro" id="IPR027417">
    <property type="entry name" value="P-loop_NTPase"/>
</dbReference>
<accession>A0ABW5I6U0</accession>
<reference evidence="2" key="1">
    <citation type="journal article" date="2019" name="Int. J. Syst. Evol. Microbiol.">
        <title>The Global Catalogue of Microorganisms (GCM) 10K type strain sequencing project: providing services to taxonomists for standard genome sequencing and annotation.</title>
        <authorList>
            <consortium name="The Broad Institute Genomics Platform"/>
            <consortium name="The Broad Institute Genome Sequencing Center for Infectious Disease"/>
            <person name="Wu L."/>
            <person name="Ma J."/>
        </authorList>
    </citation>
    <scope>NUCLEOTIDE SEQUENCE [LARGE SCALE GENOMIC DNA]</scope>
    <source>
        <strain evidence="2">CGMCC 4.7638</strain>
    </source>
</reference>
<dbReference type="RefSeq" id="WP_344276348.1">
    <property type="nucleotide sequence ID" value="NZ_BAAAHV010000012.1"/>
</dbReference>
<dbReference type="Proteomes" id="UP001597542">
    <property type="component" value="Unassembled WGS sequence"/>
</dbReference>
<organism evidence="1 2">
    <name type="scientific">Amycolatopsis albidoflavus</name>
    <dbReference type="NCBI Taxonomy" id="102226"/>
    <lineage>
        <taxon>Bacteria</taxon>
        <taxon>Bacillati</taxon>
        <taxon>Actinomycetota</taxon>
        <taxon>Actinomycetes</taxon>
        <taxon>Pseudonocardiales</taxon>
        <taxon>Pseudonocardiaceae</taxon>
        <taxon>Amycolatopsis</taxon>
    </lineage>
</organism>
<proteinExistence type="predicted"/>
<dbReference type="EMBL" id="JBHUKQ010000015">
    <property type="protein sequence ID" value="MFD2484859.1"/>
    <property type="molecule type" value="Genomic_DNA"/>
</dbReference>
<comment type="caution">
    <text evidence="1">The sequence shown here is derived from an EMBL/GenBank/DDBJ whole genome shotgun (WGS) entry which is preliminary data.</text>
</comment>
<keyword evidence="2" id="KW-1185">Reference proteome</keyword>
<evidence type="ECO:0000313" key="2">
    <source>
        <dbReference type="Proteomes" id="UP001597542"/>
    </source>
</evidence>
<gene>
    <name evidence="1" type="ORF">ACFSUT_31605</name>
</gene>
<sequence>MITAAELFVRQAFRRPAEGTTAPEPVVALLGPKGAGKSTALKAIAKACGGTLVHARLDFRDARVADPISAVACVSFLLARHWDNLPRDPTFHRVGLSLLALNETLPPDSDAAREYVLQLVGSYLRQEDDERVADLAGAAVQFALSLSGIGAQVPGPAVRQAVSSGIGALLRLANRRRRSVRQALRWFSGLLEGTGAIDSLIALSQRSSDPLPHVMNAFLTDLSRSADQWTTPVRRCRCLTPHGQHGPHEHAWALLIDNVDATPAGRAFLTAFVSARQNRLPKRDPLLVVAAMDRWSADWGHWWREPWRTKADRPDKRPIPLLSQADFKQWTQHLAAGQAGSARAWYPVWLDPPGPEVLRELAPTTPDGWEPAVFAKFVERLSGSLPAAAQEIGRWVTELPADTALLARSLLFQQHNGTTLWERALKSYLPRPLLADALHVVIPQAVAVAAQLRQPGQGARLSPVAFPGANQILSALRENLWVSTFAARPSRLWPVAAPGQEHPAVLHPWLLACLMAGLHAQSASDRHAVTTTWADVFSAMAATCAGPSGDADLARRLYYHLACDNFEKAVGELVGQFAELEHPDWVRLLDQVTAAPCRWPALEPVDDIVARLVPDARPGRESAEAAISCIAALLWLYHDAHTLPDPARDQRIRQSLLRLAGNYSARVDTDALIDAAERFDSR</sequence>
<dbReference type="SUPFAM" id="SSF52540">
    <property type="entry name" value="P-loop containing nucleoside triphosphate hydrolases"/>
    <property type="match status" value="2"/>
</dbReference>